<comment type="caution">
    <text evidence="2">The sequence shown here is derived from an EMBL/GenBank/DDBJ whole genome shotgun (WGS) entry which is preliminary data.</text>
</comment>
<protein>
    <submittedName>
        <fullName evidence="2">Uncharacterized protein</fullName>
    </submittedName>
</protein>
<accession>A0A367LKH9</accession>
<feature type="chain" id="PRO_5016620751" evidence="1">
    <location>
        <begin position="18"/>
        <end position="290"/>
    </location>
</feature>
<evidence type="ECO:0000313" key="3">
    <source>
        <dbReference type="Proteomes" id="UP000253664"/>
    </source>
</evidence>
<evidence type="ECO:0000256" key="1">
    <source>
        <dbReference type="SAM" id="SignalP"/>
    </source>
</evidence>
<dbReference type="EMBL" id="LKCN02000003">
    <property type="protein sequence ID" value="RCI14945.1"/>
    <property type="molecule type" value="Genomic_DNA"/>
</dbReference>
<organism evidence="2 3">
    <name type="scientific">Ophiocordyceps polyrhachis-furcata BCC 54312</name>
    <dbReference type="NCBI Taxonomy" id="1330021"/>
    <lineage>
        <taxon>Eukaryota</taxon>
        <taxon>Fungi</taxon>
        <taxon>Dikarya</taxon>
        <taxon>Ascomycota</taxon>
        <taxon>Pezizomycotina</taxon>
        <taxon>Sordariomycetes</taxon>
        <taxon>Hypocreomycetidae</taxon>
        <taxon>Hypocreales</taxon>
        <taxon>Ophiocordycipitaceae</taxon>
        <taxon>Ophiocordyceps</taxon>
    </lineage>
</organism>
<proteinExistence type="predicted"/>
<dbReference type="OrthoDB" id="4941312at2759"/>
<reference evidence="2 3" key="1">
    <citation type="journal article" date="2015" name="BMC Genomics">
        <title>Insights from the genome of Ophiocordyceps polyrhachis-furcata to pathogenicity and host specificity in insect fungi.</title>
        <authorList>
            <person name="Wichadakul D."/>
            <person name="Kobmoo N."/>
            <person name="Ingsriswang S."/>
            <person name="Tangphatsornruang S."/>
            <person name="Chantasingh D."/>
            <person name="Luangsa-ard J.J."/>
            <person name="Eurwilaichitr L."/>
        </authorList>
    </citation>
    <scope>NUCLEOTIDE SEQUENCE [LARGE SCALE GENOMIC DNA]</scope>
    <source>
        <strain evidence="2 3">BCC 54312</strain>
    </source>
</reference>
<keyword evidence="1" id="KW-0732">Signal</keyword>
<gene>
    <name evidence="2" type="ORF">L249_6559</name>
</gene>
<name>A0A367LKH9_9HYPO</name>
<feature type="signal peptide" evidence="1">
    <location>
        <begin position="1"/>
        <end position="17"/>
    </location>
</feature>
<sequence>MKATLLHLVAIAGLSQALRPWYYLPENEADARRCGGPVGYMDRLCGTRRYCEAFDGAPNRTDFAFASTKECFRSHEPEPRTRSARTESFLPWVEPNSKNLFGCGYTSVQYITEAMCGTKRYCEAFASVEMTRTDGKFTSKAACLAGHEPRGARAKAEEEKMKKNKKLPWIESTEKEHRCGIYGWVEETCGTQRYCDAFDLEPEMADGRFDNASDCYAAHEDMPAGYVRKSMKMAWKVGPWAKAWCDSQRFWHIACGTVGYCGGYDIDFNNTDARFLSTAACLEAFENQPQ</sequence>
<dbReference type="AlphaFoldDB" id="A0A367LKH9"/>
<keyword evidence="3" id="KW-1185">Reference proteome</keyword>
<dbReference type="Proteomes" id="UP000253664">
    <property type="component" value="Unassembled WGS sequence"/>
</dbReference>
<evidence type="ECO:0000313" key="2">
    <source>
        <dbReference type="EMBL" id="RCI14945.1"/>
    </source>
</evidence>